<keyword evidence="3" id="KW-1185">Reference proteome</keyword>
<protein>
    <submittedName>
        <fullName evidence="2">Uncharacterized protein</fullName>
    </submittedName>
</protein>
<accession>A0AAV2A0Q9</accession>
<organism evidence="2 3">
    <name type="scientific">Larinioides sclopetarius</name>
    <dbReference type="NCBI Taxonomy" id="280406"/>
    <lineage>
        <taxon>Eukaryota</taxon>
        <taxon>Metazoa</taxon>
        <taxon>Ecdysozoa</taxon>
        <taxon>Arthropoda</taxon>
        <taxon>Chelicerata</taxon>
        <taxon>Arachnida</taxon>
        <taxon>Araneae</taxon>
        <taxon>Araneomorphae</taxon>
        <taxon>Entelegynae</taxon>
        <taxon>Araneoidea</taxon>
        <taxon>Araneidae</taxon>
        <taxon>Larinioides</taxon>
    </lineage>
</organism>
<sequence length="305" mass="35343">MDKASETGNNSTEPNESIPIPTFSEAEAEILAKKLNSENTHREAQQVLISWMLQGECNGDNSSIFFTLIKSCFDYLQKLKEKEKECLEEVVKKKSACLKFHYDFTKTENAFKAIEKQDIWESLTPSQKDNIQIMKNDFLELAKNKFSNSSNAVKKRSAKFENNVYELNTEISNLTSKLHSIHKETKVMEERCKKKKKEIFNLKLELESRKKRKMSQEQENSVEATFGCNPDCAHMNEMQIVSLITVLLYYNQSALNIDSIYSHLKESIPYANKKEIDFVLRKFPNLFKEIGSEQDSKWIYIGLSI</sequence>
<comment type="caution">
    <text evidence="2">The sequence shown here is derived from an EMBL/GenBank/DDBJ whole genome shotgun (WGS) entry which is preliminary data.</text>
</comment>
<dbReference type="GO" id="GO:0016491">
    <property type="term" value="F:oxidoreductase activity"/>
    <property type="evidence" value="ECO:0007669"/>
    <property type="project" value="InterPro"/>
</dbReference>
<evidence type="ECO:0000256" key="1">
    <source>
        <dbReference type="SAM" id="MobiDB-lite"/>
    </source>
</evidence>
<reference evidence="2 3" key="1">
    <citation type="submission" date="2024-04" db="EMBL/GenBank/DDBJ databases">
        <authorList>
            <person name="Rising A."/>
            <person name="Reimegard J."/>
            <person name="Sonavane S."/>
            <person name="Akerstrom W."/>
            <person name="Nylinder S."/>
            <person name="Hedman E."/>
            <person name="Kallberg Y."/>
        </authorList>
    </citation>
    <scope>NUCLEOTIDE SEQUENCE [LARGE SCALE GENOMIC DNA]</scope>
</reference>
<evidence type="ECO:0000313" key="3">
    <source>
        <dbReference type="Proteomes" id="UP001497382"/>
    </source>
</evidence>
<dbReference type="PANTHER" id="PTHR16001:SF4">
    <property type="entry name" value="ECTO-NOX DISULFIDE-THIOL EXCHANGER 1-LIKE PROTEIN"/>
    <property type="match status" value="1"/>
</dbReference>
<feature type="region of interest" description="Disordered" evidence="1">
    <location>
        <begin position="1"/>
        <end position="20"/>
    </location>
</feature>
<dbReference type="PANTHER" id="PTHR16001">
    <property type="entry name" value="ECTO-NOX DISULFIDE-THIOL EXCHANGER"/>
    <property type="match status" value="1"/>
</dbReference>
<evidence type="ECO:0000313" key="2">
    <source>
        <dbReference type="EMBL" id="CAL1276303.1"/>
    </source>
</evidence>
<dbReference type="Proteomes" id="UP001497382">
    <property type="component" value="Unassembled WGS sequence"/>
</dbReference>
<name>A0AAV2A0Q9_9ARAC</name>
<dbReference type="AlphaFoldDB" id="A0AAV2A0Q9"/>
<feature type="compositionally biased region" description="Polar residues" evidence="1">
    <location>
        <begin position="1"/>
        <end position="15"/>
    </location>
</feature>
<proteinExistence type="predicted"/>
<dbReference type="GO" id="GO:0009897">
    <property type="term" value="C:external side of plasma membrane"/>
    <property type="evidence" value="ECO:0007669"/>
    <property type="project" value="InterPro"/>
</dbReference>
<dbReference type="InterPro" id="IPR038876">
    <property type="entry name" value="ENOX"/>
</dbReference>
<dbReference type="GO" id="GO:0007624">
    <property type="term" value="P:ultradian rhythm"/>
    <property type="evidence" value="ECO:0007669"/>
    <property type="project" value="InterPro"/>
</dbReference>
<dbReference type="EMBL" id="CAXIEN010000092">
    <property type="protein sequence ID" value="CAL1276303.1"/>
    <property type="molecule type" value="Genomic_DNA"/>
</dbReference>
<gene>
    <name evidence="2" type="ORF">LARSCL_LOCUS8558</name>
</gene>